<feature type="chain" id="PRO_5047007189" description="SLH domain-containing protein" evidence="2">
    <location>
        <begin position="24"/>
        <end position="369"/>
    </location>
</feature>
<dbReference type="Pfam" id="PF00395">
    <property type="entry name" value="SLH"/>
    <property type="match status" value="1"/>
</dbReference>
<dbReference type="PANTHER" id="PTHR43308:SF5">
    <property type="entry name" value="S-LAYER PROTEIN _ PEPTIDOGLYCAN ENDO-BETA-N-ACETYLGLUCOSAMINIDASE"/>
    <property type="match status" value="1"/>
</dbReference>
<feature type="region of interest" description="Disordered" evidence="1">
    <location>
        <begin position="196"/>
        <end position="218"/>
    </location>
</feature>
<comment type="caution">
    <text evidence="4">The sequence shown here is derived from an EMBL/GenBank/DDBJ whole genome shotgun (WGS) entry which is preliminary data.</text>
</comment>
<dbReference type="InterPro" id="IPR001119">
    <property type="entry name" value="SLH_dom"/>
</dbReference>
<evidence type="ECO:0000313" key="5">
    <source>
        <dbReference type="Proteomes" id="UP000319498"/>
    </source>
</evidence>
<evidence type="ECO:0000259" key="3">
    <source>
        <dbReference type="PROSITE" id="PS51272"/>
    </source>
</evidence>
<sequence>MKIKLMTLITFLTLSLFSSSATATTFSDVPNDHWAKGTIERAVNQGIIKGYPGNRFAPDEHVSVAAFFTMLSRAYQVQITPNNKKLEHWADSIYEAIEKYQYPYSKLQQKYINRWESKFLYRDRPITRTEVAEIIAGADGVNYRGDFAVHYILSQGYASGKLNGQTSILSYHGKSFLTRAEAVAFIEKLKTKGLKELRVRPQQPSDPKKLPPLPNNQFPDPKEGVLHEVLMDYPGYYVEPLHPNVNSMFRAIQREIIPAEKNGDDAKLELLILFEDLTEFGDDFHGFRNEEDVHLGGLSSIVISDFENDNAVLIAIDTFRRFDIEPPPRFLEIIKEVMTFKQKKVVPYDGGQFIIVYQGSQLTISLQKK</sequence>
<dbReference type="InterPro" id="IPR051465">
    <property type="entry name" value="Cell_Envelope_Struct_Comp"/>
</dbReference>
<dbReference type="PROSITE" id="PS51272">
    <property type="entry name" value="SLH"/>
    <property type="match status" value="1"/>
</dbReference>
<evidence type="ECO:0000313" key="4">
    <source>
        <dbReference type="EMBL" id="GED56551.1"/>
    </source>
</evidence>
<name>A0ABQ0SZY3_9BACL</name>
<evidence type="ECO:0000256" key="2">
    <source>
        <dbReference type="SAM" id="SignalP"/>
    </source>
</evidence>
<feature type="domain" description="SLH" evidence="3">
    <location>
        <begin position="22"/>
        <end position="85"/>
    </location>
</feature>
<evidence type="ECO:0000256" key="1">
    <source>
        <dbReference type="SAM" id="MobiDB-lite"/>
    </source>
</evidence>
<dbReference type="EMBL" id="BJOL01000003">
    <property type="protein sequence ID" value="GED56551.1"/>
    <property type="molecule type" value="Genomic_DNA"/>
</dbReference>
<dbReference type="PANTHER" id="PTHR43308">
    <property type="entry name" value="OUTER MEMBRANE PROTEIN ALPHA-RELATED"/>
    <property type="match status" value="1"/>
</dbReference>
<keyword evidence="5" id="KW-1185">Reference proteome</keyword>
<protein>
    <recommendedName>
        <fullName evidence="3">SLH domain-containing protein</fullName>
    </recommendedName>
</protein>
<organism evidence="4 5">
    <name type="scientific">Brevibacillus formosus</name>
    <dbReference type="NCBI Taxonomy" id="54913"/>
    <lineage>
        <taxon>Bacteria</taxon>
        <taxon>Bacillati</taxon>
        <taxon>Bacillota</taxon>
        <taxon>Bacilli</taxon>
        <taxon>Bacillales</taxon>
        <taxon>Paenibacillaceae</taxon>
        <taxon>Brevibacillus</taxon>
    </lineage>
</organism>
<accession>A0ABQ0SZY3</accession>
<reference evidence="4 5" key="1">
    <citation type="submission" date="2019-06" db="EMBL/GenBank/DDBJ databases">
        <title>Whole genome shotgun sequence of Brevibacillus formosus NBRC 15716.</title>
        <authorList>
            <person name="Hosoyama A."/>
            <person name="Uohara A."/>
            <person name="Ohji S."/>
            <person name="Ichikawa N."/>
        </authorList>
    </citation>
    <scope>NUCLEOTIDE SEQUENCE [LARGE SCALE GENOMIC DNA]</scope>
    <source>
        <strain evidence="4 5">NBRC 15716</strain>
    </source>
</reference>
<keyword evidence="2" id="KW-0732">Signal</keyword>
<gene>
    <name evidence="4" type="ORF">BFO01nite_06830</name>
</gene>
<dbReference type="RefSeq" id="WP_160309978.1">
    <property type="nucleotide sequence ID" value="NZ_BJOL01000003.1"/>
</dbReference>
<proteinExistence type="predicted"/>
<dbReference type="Proteomes" id="UP000319498">
    <property type="component" value="Unassembled WGS sequence"/>
</dbReference>
<feature type="signal peptide" evidence="2">
    <location>
        <begin position="1"/>
        <end position="23"/>
    </location>
</feature>
<dbReference type="GeneID" id="87585086"/>